<feature type="compositionally biased region" description="Acidic residues" evidence="3">
    <location>
        <begin position="263"/>
        <end position="275"/>
    </location>
</feature>
<feature type="region of interest" description="Disordered" evidence="3">
    <location>
        <begin position="235"/>
        <end position="277"/>
    </location>
</feature>
<dbReference type="PROSITE" id="PS50102">
    <property type="entry name" value="RRM"/>
    <property type="match status" value="3"/>
</dbReference>
<dbReference type="EMBL" id="BJWL01000003">
    <property type="protein sequence ID" value="GFY84329.1"/>
    <property type="molecule type" value="Genomic_DNA"/>
</dbReference>
<proteinExistence type="predicted"/>
<dbReference type="AlphaFoldDB" id="A0A7J0EEP9"/>
<evidence type="ECO:0000256" key="1">
    <source>
        <dbReference type="ARBA" id="ARBA00022884"/>
    </source>
</evidence>
<sequence length="956" mass="105052">MPPRSATRKKSAKKLTPKPEPLDVESSPVGQSNTESEIKSRELAASENNCSSQEGASAAVDEEIKREVGDLDANSTEVVASTSLEEKVKEEVVEEEKNVEHVMGDNVNETVDGFVQDSGVAVADEGGERMEVLRARVAMRRTIVWEVTEKCDSAAEEKGAAGEQNDDRNVCVMRNKYPCYYELPLTTNFQLRINVLDVDQFKDLNSCEEGTAAAQIDDAEALRDDGNVLAINEENDEEAGDEGGGQNKEVVVGDGEGDNKADNEDDEVDNEDEEHPSEFINNHMAYRNKEKDLEVFIGSLDRGAVEDDLIKVFGEFGEIRSAKVVRNRTTNKSRGFAFLQYAAVEQAKKNALSHVKDGIQVRGKRVKISASQDNDTLYMGNICKLWTKRAFVSSSYFPFAIVEVLETLKSYGVENIEDIHLPDDPQKEGKIKGFALLEFSTHSDALAAFHQLRKPDAVFGRDRSAKVAFAQTPMHPNEEILSQVKTVYVEGLTDAWNQEKVKEICKPFGEVVKVTLSRSLGTKRKDYGFITFTSRESALACVEGINNAHIGEGEVKVNASIAKPHFKGRLQKQGTRGGFKVNEKRKTPSEPEIGGGKPNKLQTVIEDERVQASSNLERTNRKRKNPHSKADNRGKKRAEHGRYEKSSKKPQGNKRGRQSSNLRNPKRDPRMRKGSNNGADFIRYSNPHALGYPASATSYQSHSHSTTSGSKRPYADMAPHAGYLEPVTRKQGRSSTGYLDPPVGMQYQAHVGYHESAVGTQIQPHTRYREPHVGYHESAVGSQIQPRTAYREPAVGTHGQRQPHAGYLEPALGTHGQPHAVYLKPAVGTHGRPHAGYLEPAVGRPGQSHAGYAGPSVATYSHTSYDLGSRSAGGQDLRGSGYPAYGAGSSLPRSYVPNYTNYAGYKLNMVAWWQGALLPSNQKVTFRASQGGNGSSVGGHYQSSGAQAHVPRRAYY</sequence>
<comment type="caution">
    <text evidence="5">The sequence shown here is derived from an EMBL/GenBank/DDBJ whole genome shotgun (WGS) entry which is preliminary data.</text>
</comment>
<accession>A0A7J0EEP9</accession>
<dbReference type="InterPro" id="IPR000504">
    <property type="entry name" value="RRM_dom"/>
</dbReference>
<evidence type="ECO:0000256" key="3">
    <source>
        <dbReference type="SAM" id="MobiDB-lite"/>
    </source>
</evidence>
<organism evidence="5 6">
    <name type="scientific">Actinidia rufa</name>
    <dbReference type="NCBI Taxonomy" id="165716"/>
    <lineage>
        <taxon>Eukaryota</taxon>
        <taxon>Viridiplantae</taxon>
        <taxon>Streptophyta</taxon>
        <taxon>Embryophyta</taxon>
        <taxon>Tracheophyta</taxon>
        <taxon>Spermatophyta</taxon>
        <taxon>Magnoliopsida</taxon>
        <taxon>eudicotyledons</taxon>
        <taxon>Gunneridae</taxon>
        <taxon>Pentapetalae</taxon>
        <taxon>asterids</taxon>
        <taxon>Ericales</taxon>
        <taxon>Actinidiaceae</taxon>
        <taxon>Actinidia</taxon>
    </lineage>
</organism>
<reference evidence="5 6" key="1">
    <citation type="submission" date="2019-07" db="EMBL/GenBank/DDBJ databases">
        <title>De Novo Assembly of kiwifruit Actinidia rufa.</title>
        <authorList>
            <person name="Sugita-Konishi S."/>
            <person name="Sato K."/>
            <person name="Mori E."/>
            <person name="Abe Y."/>
            <person name="Kisaki G."/>
            <person name="Hamano K."/>
            <person name="Suezawa K."/>
            <person name="Otani M."/>
            <person name="Fukuda T."/>
            <person name="Manabe T."/>
            <person name="Gomi K."/>
            <person name="Tabuchi M."/>
            <person name="Akimitsu K."/>
            <person name="Kataoka I."/>
        </authorList>
    </citation>
    <scope>NUCLEOTIDE SEQUENCE [LARGE SCALE GENOMIC DNA]</scope>
    <source>
        <strain evidence="6">cv. Fuchu</strain>
    </source>
</reference>
<evidence type="ECO:0000313" key="6">
    <source>
        <dbReference type="Proteomes" id="UP000585474"/>
    </source>
</evidence>
<dbReference type="SUPFAM" id="SSF54928">
    <property type="entry name" value="RNA-binding domain, RBD"/>
    <property type="match status" value="2"/>
</dbReference>
<dbReference type="CDD" id="cd00590">
    <property type="entry name" value="RRM_SF"/>
    <property type="match status" value="2"/>
</dbReference>
<dbReference type="Proteomes" id="UP000585474">
    <property type="component" value="Unassembled WGS sequence"/>
</dbReference>
<dbReference type="InterPro" id="IPR012677">
    <property type="entry name" value="Nucleotide-bd_a/b_plait_sf"/>
</dbReference>
<feature type="region of interest" description="Disordered" evidence="3">
    <location>
        <begin position="1"/>
        <end position="69"/>
    </location>
</feature>
<feature type="domain" description="RRM" evidence="4">
    <location>
        <begin position="375"/>
        <end position="472"/>
    </location>
</feature>
<feature type="region of interest" description="Disordered" evidence="3">
    <location>
        <begin position="566"/>
        <end position="717"/>
    </location>
</feature>
<dbReference type="InterPro" id="IPR035979">
    <property type="entry name" value="RBD_domain_sf"/>
</dbReference>
<evidence type="ECO:0000313" key="5">
    <source>
        <dbReference type="EMBL" id="GFY84329.1"/>
    </source>
</evidence>
<evidence type="ECO:0000256" key="2">
    <source>
        <dbReference type="PROSITE-ProRule" id="PRU00176"/>
    </source>
</evidence>
<keyword evidence="1 2" id="KW-0694">RNA-binding</keyword>
<feature type="compositionally biased region" description="Low complexity" evidence="3">
    <location>
        <begin position="694"/>
        <end position="710"/>
    </location>
</feature>
<evidence type="ECO:0000259" key="4">
    <source>
        <dbReference type="PROSITE" id="PS50102"/>
    </source>
</evidence>
<dbReference type="PANTHER" id="PTHR21245">
    <property type="entry name" value="HETEROGENEOUS NUCLEAR RIBONUCLEOPROTEIN"/>
    <property type="match status" value="1"/>
</dbReference>
<dbReference type="Gene3D" id="3.30.70.330">
    <property type="match status" value="3"/>
</dbReference>
<dbReference type="Pfam" id="PF00076">
    <property type="entry name" value="RRM_1"/>
    <property type="match status" value="2"/>
</dbReference>
<dbReference type="SMART" id="SM00360">
    <property type="entry name" value="RRM"/>
    <property type="match status" value="3"/>
</dbReference>
<gene>
    <name evidence="5" type="ORF">Acr_03g0011030</name>
</gene>
<feature type="compositionally biased region" description="Basic residues" evidence="3">
    <location>
        <begin position="1"/>
        <end position="16"/>
    </location>
</feature>
<dbReference type="OrthoDB" id="3800936at2759"/>
<name>A0A7J0EEP9_9ERIC</name>
<dbReference type="GO" id="GO:0003723">
    <property type="term" value="F:RNA binding"/>
    <property type="evidence" value="ECO:0007669"/>
    <property type="project" value="UniProtKB-UniRule"/>
</dbReference>
<feature type="domain" description="RRM" evidence="4">
    <location>
        <begin position="485"/>
        <end position="562"/>
    </location>
</feature>
<keyword evidence="6" id="KW-1185">Reference proteome</keyword>
<protein>
    <recommendedName>
        <fullName evidence="4">RRM domain-containing protein</fullName>
    </recommendedName>
</protein>
<feature type="region of interest" description="Disordered" evidence="3">
    <location>
        <begin position="929"/>
        <end position="956"/>
    </location>
</feature>
<feature type="compositionally biased region" description="Polar residues" evidence="3">
    <location>
        <begin position="46"/>
        <end position="55"/>
    </location>
</feature>
<feature type="domain" description="RRM" evidence="4">
    <location>
        <begin position="293"/>
        <end position="373"/>
    </location>
</feature>